<dbReference type="PROSITE" id="PS51088">
    <property type="entry name" value="TEA_2"/>
    <property type="match status" value="1"/>
</dbReference>
<evidence type="ECO:0000256" key="5">
    <source>
        <dbReference type="ARBA" id="ARBA00023163"/>
    </source>
</evidence>
<dbReference type="PANTHER" id="PTHR11834:SF0">
    <property type="entry name" value="PROTEIN SCALLOPED"/>
    <property type="match status" value="1"/>
</dbReference>
<keyword evidence="11" id="KW-1185">Reference proteome</keyword>
<dbReference type="Pfam" id="PF17725">
    <property type="entry name" value="YBD"/>
    <property type="match status" value="1"/>
</dbReference>
<evidence type="ECO:0000256" key="1">
    <source>
        <dbReference type="ARBA" id="ARBA00004123"/>
    </source>
</evidence>
<feature type="compositionally biased region" description="Polar residues" evidence="8">
    <location>
        <begin position="44"/>
        <end position="54"/>
    </location>
</feature>
<dbReference type="InterPro" id="IPR050937">
    <property type="entry name" value="TEC1_TEAD_TF"/>
</dbReference>
<evidence type="ECO:0000256" key="2">
    <source>
        <dbReference type="ARBA" id="ARBA00008421"/>
    </source>
</evidence>
<comment type="caution">
    <text evidence="10">The sequence shown here is derived from an EMBL/GenBank/DDBJ whole genome shotgun (WGS) entry which is preliminary data.</text>
</comment>
<protein>
    <recommendedName>
        <fullName evidence="9">TEA domain-containing protein</fullName>
    </recommendedName>
</protein>
<dbReference type="PRINTS" id="PR00065">
    <property type="entry name" value="TEADOMAIN"/>
</dbReference>
<dbReference type="GO" id="GO:0000978">
    <property type="term" value="F:RNA polymerase II cis-regulatory region sequence-specific DNA binding"/>
    <property type="evidence" value="ECO:0007669"/>
    <property type="project" value="TreeGrafter"/>
</dbReference>
<dbReference type="GO" id="GO:0005634">
    <property type="term" value="C:nucleus"/>
    <property type="evidence" value="ECO:0007669"/>
    <property type="project" value="UniProtKB-SubCell"/>
</dbReference>
<dbReference type="InterPro" id="IPR041086">
    <property type="entry name" value="YBD"/>
</dbReference>
<dbReference type="InterPro" id="IPR038096">
    <property type="entry name" value="TEA/ATTS_sf"/>
</dbReference>
<dbReference type="GO" id="GO:0000981">
    <property type="term" value="F:DNA-binding transcription factor activity, RNA polymerase II-specific"/>
    <property type="evidence" value="ECO:0007669"/>
    <property type="project" value="TreeGrafter"/>
</dbReference>
<dbReference type="SMART" id="SM00426">
    <property type="entry name" value="TEA"/>
    <property type="match status" value="1"/>
</dbReference>
<dbReference type="Gene3D" id="2.70.50.80">
    <property type="match status" value="1"/>
</dbReference>
<evidence type="ECO:0000256" key="3">
    <source>
        <dbReference type="ARBA" id="ARBA00023015"/>
    </source>
</evidence>
<feature type="domain" description="TEA" evidence="9">
    <location>
        <begin position="55"/>
        <end position="134"/>
    </location>
</feature>
<feature type="region of interest" description="Disordered" evidence="8">
    <location>
        <begin position="37"/>
        <end position="58"/>
    </location>
</feature>
<feature type="DNA-binding region" description="TEA" evidence="7">
    <location>
        <begin position="55"/>
        <end position="134"/>
    </location>
</feature>
<proteinExistence type="inferred from homology"/>
<evidence type="ECO:0000256" key="8">
    <source>
        <dbReference type="SAM" id="MobiDB-lite"/>
    </source>
</evidence>
<evidence type="ECO:0000313" key="10">
    <source>
        <dbReference type="EMBL" id="KAG2182533.1"/>
    </source>
</evidence>
<dbReference type="Proteomes" id="UP000654370">
    <property type="component" value="Unassembled WGS sequence"/>
</dbReference>
<feature type="compositionally biased region" description="Low complexity" evidence="8">
    <location>
        <begin position="163"/>
        <end position="178"/>
    </location>
</feature>
<dbReference type="PANTHER" id="PTHR11834">
    <property type="entry name" value="TRANSCRIPTIONAL ENHANCER FACTOR TEF RELATED"/>
    <property type="match status" value="1"/>
</dbReference>
<evidence type="ECO:0000256" key="6">
    <source>
        <dbReference type="ARBA" id="ARBA00023242"/>
    </source>
</evidence>
<evidence type="ECO:0000313" key="11">
    <source>
        <dbReference type="Proteomes" id="UP000654370"/>
    </source>
</evidence>
<dbReference type="OrthoDB" id="10006572at2759"/>
<dbReference type="GO" id="GO:0005667">
    <property type="term" value="C:transcription regulator complex"/>
    <property type="evidence" value="ECO:0007669"/>
    <property type="project" value="TreeGrafter"/>
</dbReference>
<evidence type="ECO:0000256" key="7">
    <source>
        <dbReference type="PROSITE-ProRule" id="PRU00505"/>
    </source>
</evidence>
<feature type="region of interest" description="Disordered" evidence="8">
    <location>
        <begin position="152"/>
        <end position="178"/>
    </location>
</feature>
<dbReference type="InterPro" id="IPR000818">
    <property type="entry name" value="TEA/ATTS_dom"/>
</dbReference>
<sequence length="595" mass="67450">MLACSQEFFFQDETTDTLQQQQLAFGQSDAALKEKRIKNRRESAPNSGTIMTNGSREKEEVWPQDVEAAFVEALEAIPKLGRRKILVNGKPCGAYLCWRNELISDYIFRKTNKVRTRKQVSSHIQVLKNTRKGDSNFMRLLTDSVEIEDEFTPTAEHPTGYLSSESFTSDDSSIDSSPSPNDYVFEFMYGDPNNSQTSVPMFDLKNPMFDGLNNPMAGLKQETMLVDHNAKQQYKMPYNGFLGNMNSNMNSFGLANDLMSNLVMPNGLPTSISPSAILPSNSCSITDFMNLSFQHNARKIKKCPSIGIPRKSSITIAKKKTYKKKIDEDNTNDMTTDMESAANFPLWPNYFCLYLEYSLPYDPSITVSHTLAQLPHCYPNCLPSIDIRSIPTEKCPQVEKLSKQQPNIMLLAKMKLDLNLNIADFVFSNTSVLESKERRTVECTTTIYSFGNVVLEAKETQHALWVNEGKYMYSFEYVNQFFDAFMKGIRTLHSWDEVDIAISNLCIVQSDNELLQTFDDLDAVADEKDTPTLTKQENAFDVCHNKQPSLLAMIYEFERGHGAIDMFSIGDSYKAETVNIGKELDFLGDLQDIEH</sequence>
<keyword evidence="6" id="KW-0539">Nucleus</keyword>
<dbReference type="EMBL" id="JAEPQZ010000004">
    <property type="protein sequence ID" value="KAG2182533.1"/>
    <property type="molecule type" value="Genomic_DNA"/>
</dbReference>
<organism evidence="10 11">
    <name type="scientific">Mortierella isabellina</name>
    <name type="common">Filamentous fungus</name>
    <name type="synonym">Umbelopsis isabellina</name>
    <dbReference type="NCBI Taxonomy" id="91625"/>
    <lineage>
        <taxon>Eukaryota</taxon>
        <taxon>Fungi</taxon>
        <taxon>Fungi incertae sedis</taxon>
        <taxon>Mucoromycota</taxon>
        <taxon>Mucoromycotina</taxon>
        <taxon>Umbelopsidomycetes</taxon>
        <taxon>Umbelopsidales</taxon>
        <taxon>Umbelopsidaceae</taxon>
        <taxon>Umbelopsis</taxon>
    </lineage>
</organism>
<dbReference type="AlphaFoldDB" id="A0A8H7PZB4"/>
<keyword evidence="4" id="KW-0238">DNA-binding</keyword>
<keyword evidence="5" id="KW-0804">Transcription</keyword>
<comment type="similarity">
    <text evidence="2">Belongs to the TEC1 family.</text>
</comment>
<comment type="subcellular location">
    <subcellularLocation>
        <location evidence="1">Nucleus</location>
    </subcellularLocation>
</comment>
<evidence type="ECO:0000256" key="4">
    <source>
        <dbReference type="ARBA" id="ARBA00023125"/>
    </source>
</evidence>
<dbReference type="Pfam" id="PF01285">
    <property type="entry name" value="TEA"/>
    <property type="match status" value="1"/>
</dbReference>
<evidence type="ECO:0000259" key="9">
    <source>
        <dbReference type="PROSITE" id="PS51088"/>
    </source>
</evidence>
<accession>A0A8H7PZB4</accession>
<name>A0A8H7PZB4_MORIS</name>
<gene>
    <name evidence="10" type="ORF">INT43_007464</name>
</gene>
<keyword evidence="3" id="KW-0805">Transcription regulation</keyword>
<reference evidence="10" key="1">
    <citation type="submission" date="2020-12" db="EMBL/GenBank/DDBJ databases">
        <title>Metabolic potential, ecology and presence of endohyphal bacteria is reflected in genomic diversity of Mucoromycotina.</title>
        <authorList>
            <person name="Muszewska A."/>
            <person name="Okrasinska A."/>
            <person name="Steczkiewicz K."/>
            <person name="Drgas O."/>
            <person name="Orlowska M."/>
            <person name="Perlinska-Lenart U."/>
            <person name="Aleksandrzak-Piekarczyk T."/>
            <person name="Szatraj K."/>
            <person name="Zielenkiewicz U."/>
            <person name="Pilsyk S."/>
            <person name="Malc E."/>
            <person name="Mieczkowski P."/>
            <person name="Kruszewska J.S."/>
            <person name="Biernat P."/>
            <person name="Pawlowska J."/>
        </authorList>
    </citation>
    <scope>NUCLEOTIDE SEQUENCE</scope>
    <source>
        <strain evidence="10">WA0000067209</strain>
    </source>
</reference>
<dbReference type="Gene3D" id="6.10.20.40">
    <property type="entry name" value="TEA/ATTS domain"/>
    <property type="match status" value="1"/>
</dbReference>